<dbReference type="Proteomes" id="UP001234297">
    <property type="component" value="Chromosome 4"/>
</dbReference>
<organism evidence="1 2">
    <name type="scientific">Persea americana</name>
    <name type="common">Avocado</name>
    <dbReference type="NCBI Taxonomy" id="3435"/>
    <lineage>
        <taxon>Eukaryota</taxon>
        <taxon>Viridiplantae</taxon>
        <taxon>Streptophyta</taxon>
        <taxon>Embryophyta</taxon>
        <taxon>Tracheophyta</taxon>
        <taxon>Spermatophyta</taxon>
        <taxon>Magnoliopsida</taxon>
        <taxon>Magnoliidae</taxon>
        <taxon>Laurales</taxon>
        <taxon>Lauraceae</taxon>
        <taxon>Persea</taxon>
    </lineage>
</organism>
<name>A0ACC2K8L5_PERAE</name>
<evidence type="ECO:0000313" key="2">
    <source>
        <dbReference type="Proteomes" id="UP001234297"/>
    </source>
</evidence>
<proteinExistence type="predicted"/>
<evidence type="ECO:0000313" key="1">
    <source>
        <dbReference type="EMBL" id="KAJ8617435.1"/>
    </source>
</evidence>
<protein>
    <submittedName>
        <fullName evidence="1">Uncharacterized protein</fullName>
    </submittedName>
</protein>
<gene>
    <name evidence="1" type="ORF">MRB53_013621</name>
</gene>
<comment type="caution">
    <text evidence="1">The sequence shown here is derived from an EMBL/GenBank/DDBJ whole genome shotgun (WGS) entry which is preliminary data.</text>
</comment>
<sequence>MVATNLKLETISLMEKRDEIEAEMNSIIARLSQPGGPGISGNLLDSEGFPRSDIDISSVRSDRHRLSELRNDYKDLTDKINENLLVLHSTRRSQNVALPIKDAEGSNNSEFLHSDGITSVSSCDGIPEDSPASMEVEPIVMVPFAIVDEIAEASPAAEDGLQLGDQIVKFGNVPFPNLMSGSLSTLNKQGTGEFMIFSCGSALAVAPAIYGSAQLVPLIFMTTCQGPMSCNLGFKYLPMASV</sequence>
<keyword evidence="2" id="KW-1185">Reference proteome</keyword>
<dbReference type="EMBL" id="CM056812">
    <property type="protein sequence ID" value="KAJ8617435.1"/>
    <property type="molecule type" value="Genomic_DNA"/>
</dbReference>
<accession>A0ACC2K8L5</accession>
<reference evidence="1 2" key="1">
    <citation type="journal article" date="2022" name="Hortic Res">
        <title>A haplotype resolved chromosomal level avocado genome allows analysis of novel avocado genes.</title>
        <authorList>
            <person name="Nath O."/>
            <person name="Fletcher S.J."/>
            <person name="Hayward A."/>
            <person name="Shaw L.M."/>
            <person name="Masouleh A.K."/>
            <person name="Furtado A."/>
            <person name="Henry R.J."/>
            <person name="Mitter N."/>
        </authorList>
    </citation>
    <scope>NUCLEOTIDE SEQUENCE [LARGE SCALE GENOMIC DNA]</scope>
    <source>
        <strain evidence="2">cv. Hass</strain>
    </source>
</reference>